<evidence type="ECO:0000256" key="1">
    <source>
        <dbReference type="ARBA" id="ARBA00004651"/>
    </source>
</evidence>
<keyword evidence="5 7" id="KW-1133">Transmembrane helix</keyword>
<feature type="transmembrane region" description="Helical" evidence="7">
    <location>
        <begin position="263"/>
        <end position="286"/>
    </location>
</feature>
<dbReference type="KEGG" id="pspc:Strain318_002614"/>
<evidence type="ECO:0000256" key="6">
    <source>
        <dbReference type="ARBA" id="ARBA00023136"/>
    </source>
</evidence>
<dbReference type="RefSeq" id="WP_367886157.1">
    <property type="nucleotide sequence ID" value="NZ_CP130612.1"/>
</dbReference>
<accession>A0AA49K2B7</accession>
<dbReference type="Gene3D" id="3.30.70.100">
    <property type="match status" value="1"/>
</dbReference>
<dbReference type="SUPFAM" id="SSF82689">
    <property type="entry name" value="Mechanosensitive channel protein MscS (YggB), C-terminal domain"/>
    <property type="match status" value="1"/>
</dbReference>
<dbReference type="InterPro" id="IPR011014">
    <property type="entry name" value="MscS_channel_TM-2"/>
</dbReference>
<evidence type="ECO:0000256" key="3">
    <source>
        <dbReference type="ARBA" id="ARBA00022475"/>
    </source>
</evidence>
<keyword evidence="4 7" id="KW-0812">Transmembrane</keyword>
<dbReference type="Pfam" id="PF00924">
    <property type="entry name" value="MS_channel_2nd"/>
    <property type="match status" value="1"/>
</dbReference>
<comment type="similarity">
    <text evidence="2">Belongs to the MscS (TC 1.A.23) family.</text>
</comment>
<feature type="chain" id="PRO_5041415090" evidence="8">
    <location>
        <begin position="19"/>
        <end position="532"/>
    </location>
</feature>
<evidence type="ECO:0000259" key="11">
    <source>
        <dbReference type="Pfam" id="PF21088"/>
    </source>
</evidence>
<feature type="transmembrane region" description="Helical" evidence="7">
    <location>
        <begin position="188"/>
        <end position="208"/>
    </location>
</feature>
<keyword evidence="8" id="KW-0732">Signal</keyword>
<accession>A0AA49JWF0</accession>
<evidence type="ECO:0000313" key="14">
    <source>
        <dbReference type="Proteomes" id="UP001229955"/>
    </source>
</evidence>
<dbReference type="PANTHER" id="PTHR30566">
    <property type="entry name" value="YNAI-RELATED MECHANOSENSITIVE ION CHANNEL"/>
    <property type="match status" value="1"/>
</dbReference>
<keyword evidence="6 7" id="KW-0472">Membrane</keyword>
<proteinExistence type="inferred from homology"/>
<dbReference type="SUPFAM" id="SSF82861">
    <property type="entry name" value="Mechanosensitive channel protein MscS (YggB), transmembrane region"/>
    <property type="match status" value="1"/>
</dbReference>
<dbReference type="InterPro" id="IPR010920">
    <property type="entry name" value="LSM_dom_sf"/>
</dbReference>
<evidence type="ECO:0000256" key="5">
    <source>
        <dbReference type="ARBA" id="ARBA00022989"/>
    </source>
</evidence>
<dbReference type="GO" id="GO:0005886">
    <property type="term" value="C:plasma membrane"/>
    <property type="evidence" value="ECO:0007669"/>
    <property type="project" value="UniProtKB-SubCell"/>
</dbReference>
<dbReference type="GO" id="GO:0008381">
    <property type="term" value="F:mechanosensitive monoatomic ion channel activity"/>
    <property type="evidence" value="ECO:0007669"/>
    <property type="project" value="UniProtKB-ARBA"/>
</dbReference>
<organism evidence="13 14">
    <name type="scientific">Pseudogemmatithrix spongiicola</name>
    <dbReference type="NCBI Taxonomy" id="3062599"/>
    <lineage>
        <taxon>Bacteria</taxon>
        <taxon>Pseudomonadati</taxon>
        <taxon>Gemmatimonadota</taxon>
        <taxon>Gemmatimonadia</taxon>
        <taxon>Gemmatimonadales</taxon>
        <taxon>Gemmatimonadaceae</taxon>
        <taxon>Pseudogemmatithrix</taxon>
    </lineage>
</organism>
<dbReference type="InterPro" id="IPR011066">
    <property type="entry name" value="MscS_channel_C_sf"/>
</dbReference>
<evidence type="ECO:0000313" key="13">
    <source>
        <dbReference type="EMBL" id="WKW16204.1"/>
    </source>
</evidence>
<dbReference type="AlphaFoldDB" id="A0AA49K2B7"/>
<dbReference type="InterPro" id="IPR049278">
    <property type="entry name" value="MS_channel_C"/>
</dbReference>
<dbReference type="Pfam" id="PF21088">
    <property type="entry name" value="MS_channel_1st"/>
    <property type="match status" value="1"/>
</dbReference>
<protein>
    <submittedName>
        <fullName evidence="13">Mechanosensitive ion channel family protein</fullName>
    </submittedName>
</protein>
<sequence length="532" mass="58130">MHAIRTALLLLFTPLALAAQLLGRPAAPAVAPDTELVAQVVVDSASPRAAVARFLDLAHRADFAAAGRLLDLPPGIDTSRADELARRLVAVLDSRLWLDLEKVSPVAEGEREDGLPSDRELLGSIKLSDGREVAIRLARSGRGDERGWRFSQATVNEIDQIYADLPDHWIREHIPVRMLNPGPFDILYWQWIALLVLLPASALIGWALQGPTRRALRKLSAKTDTEFDDKLIAAAKGPLTLLWGVAASRVLLRWIALAAPAQAFIVELQAAIATVAVFWVILRAIGVLQETIPISEWGARHPALRSLIPLGARIARLIVFVIAVLTVVAQFGYPVATILAGLGIGGIAVALGAQKSLEHFFGSVSIGVDQPFRVGDWVNVGGVEGEVEAIGLRSTRIRTLARTIISVPNGQLAESRTENFAPRDRFLLRAIIGVEYGTSAATMRLLRDEIEKCLRAHPKTWPDRVQVRFSEFASSSLNFEMFCWILADGIDEFREIREGLFLQIMEIVEGNGAAFAFPTQTVHVVKADTTAR</sequence>
<name>A0AA49K2B7_9BACT</name>
<gene>
    <name evidence="12" type="ORF">Strain138_002614</name>
    <name evidence="13" type="ORF">Strain318_002614</name>
</gene>
<feature type="domain" description="Mechanosensitive ion channel transmembrane helices 2/3" evidence="11">
    <location>
        <begin position="314"/>
        <end position="354"/>
    </location>
</feature>
<evidence type="ECO:0000256" key="7">
    <source>
        <dbReference type="SAM" id="Phobius"/>
    </source>
</evidence>
<evidence type="ECO:0000256" key="4">
    <source>
        <dbReference type="ARBA" id="ARBA00022692"/>
    </source>
</evidence>
<keyword evidence="3" id="KW-1003">Cell membrane</keyword>
<feature type="transmembrane region" description="Helical" evidence="7">
    <location>
        <begin position="335"/>
        <end position="353"/>
    </location>
</feature>
<evidence type="ECO:0000256" key="8">
    <source>
        <dbReference type="SAM" id="SignalP"/>
    </source>
</evidence>
<feature type="domain" description="Mechanosensitive ion channel MscS C-terminal" evidence="10">
    <location>
        <begin position="431"/>
        <end position="514"/>
    </location>
</feature>
<evidence type="ECO:0000259" key="9">
    <source>
        <dbReference type="Pfam" id="PF00924"/>
    </source>
</evidence>
<feature type="signal peptide" evidence="8">
    <location>
        <begin position="1"/>
        <end position="18"/>
    </location>
</feature>
<dbReference type="EMBL" id="CP130612">
    <property type="protein sequence ID" value="WKW13297.1"/>
    <property type="molecule type" value="Genomic_DNA"/>
</dbReference>
<keyword evidence="14" id="KW-1185">Reference proteome</keyword>
<dbReference type="PANTHER" id="PTHR30566:SF5">
    <property type="entry name" value="MECHANOSENSITIVE ION CHANNEL PROTEIN 1, MITOCHONDRIAL-RELATED"/>
    <property type="match status" value="1"/>
</dbReference>
<evidence type="ECO:0000256" key="2">
    <source>
        <dbReference type="ARBA" id="ARBA00008017"/>
    </source>
</evidence>
<dbReference type="Gene3D" id="2.30.30.60">
    <property type="match status" value="1"/>
</dbReference>
<dbReference type="InterPro" id="IPR049142">
    <property type="entry name" value="MS_channel_1st"/>
</dbReference>
<evidence type="ECO:0000313" key="12">
    <source>
        <dbReference type="EMBL" id="WKW13297.1"/>
    </source>
</evidence>
<feature type="transmembrane region" description="Helical" evidence="7">
    <location>
        <begin position="307"/>
        <end position="329"/>
    </location>
</feature>
<dbReference type="EMBL" id="CP130613">
    <property type="protein sequence ID" value="WKW16204.1"/>
    <property type="molecule type" value="Genomic_DNA"/>
</dbReference>
<dbReference type="InterPro" id="IPR006685">
    <property type="entry name" value="MscS_channel_2nd"/>
</dbReference>
<feature type="domain" description="Mechanosensitive ion channel MscS" evidence="9">
    <location>
        <begin position="356"/>
        <end position="420"/>
    </location>
</feature>
<dbReference type="SUPFAM" id="SSF50182">
    <property type="entry name" value="Sm-like ribonucleoproteins"/>
    <property type="match status" value="1"/>
</dbReference>
<dbReference type="Proteomes" id="UP001229955">
    <property type="component" value="Chromosome"/>
</dbReference>
<evidence type="ECO:0000259" key="10">
    <source>
        <dbReference type="Pfam" id="PF21082"/>
    </source>
</evidence>
<comment type="subcellular location">
    <subcellularLocation>
        <location evidence="1">Cell membrane</location>
        <topology evidence="1">Multi-pass membrane protein</topology>
    </subcellularLocation>
</comment>
<dbReference type="Gene3D" id="1.10.287.1260">
    <property type="match status" value="1"/>
</dbReference>
<dbReference type="Pfam" id="PF21082">
    <property type="entry name" value="MS_channel_3rd"/>
    <property type="match status" value="1"/>
</dbReference>
<dbReference type="InterPro" id="IPR023408">
    <property type="entry name" value="MscS_beta-dom_sf"/>
</dbReference>
<reference evidence="13" key="1">
    <citation type="submission" date="2023-07" db="EMBL/GenBank/DDBJ databases">
        <authorList>
            <person name="Haufschild T."/>
            <person name="Kallscheuer N."/>
            <person name="Hammer J."/>
            <person name="Kohn T."/>
            <person name="Kabuu M."/>
            <person name="Jogler M."/>
            <person name="Wohfarth N."/>
            <person name="Heuer A."/>
            <person name="Rohde M."/>
            <person name="van Teeseling M.C.F."/>
            <person name="Jogler C."/>
        </authorList>
    </citation>
    <scope>NUCLEOTIDE SEQUENCE</scope>
    <source>
        <strain evidence="12">Strain 138</strain>
        <strain evidence="13">Strain 318</strain>
    </source>
</reference>